<protein>
    <submittedName>
        <fullName evidence="2">Uncharacterized protein</fullName>
    </submittedName>
</protein>
<evidence type="ECO:0000313" key="2">
    <source>
        <dbReference type="EMBL" id="APU13427.1"/>
    </source>
</evidence>
<keyword evidence="3" id="KW-1185">Reference proteome</keyword>
<gene>
    <name evidence="2" type="ORF">UA74_06780</name>
</gene>
<sequence>MLGRPTSAAQLARPVRRLRQETAVRRRDVSTVNRALPDSPMRGRGRADVYSSAKNRTMSSATGFGTSTGAKWPPRSNT</sequence>
<feature type="compositionally biased region" description="Polar residues" evidence="1">
    <location>
        <begin position="52"/>
        <end position="78"/>
    </location>
</feature>
<accession>A0AAC9LB46</accession>
<reference evidence="3" key="1">
    <citation type="submission" date="2016-06" db="EMBL/GenBank/DDBJ databases">
        <title>Complete genome sequence of Actinoalloteichus fjordicus DSM 46855 (=ADI127-17), type strain of the new species Actinoalloteichus fjordicus.</title>
        <authorList>
            <person name="Ruckert C."/>
            <person name="Nouioui I."/>
            <person name="Willmese J."/>
            <person name="van Wezel G."/>
            <person name="Klenk H.-P."/>
            <person name="Kalinowski J."/>
            <person name="Zotchev S.B."/>
        </authorList>
    </citation>
    <scope>NUCLEOTIDE SEQUENCE [LARGE SCALE GENOMIC DNA]</scope>
    <source>
        <strain evidence="3">ADI127-7</strain>
    </source>
</reference>
<evidence type="ECO:0000256" key="1">
    <source>
        <dbReference type="SAM" id="MobiDB-lite"/>
    </source>
</evidence>
<proteinExistence type="predicted"/>
<feature type="region of interest" description="Disordered" evidence="1">
    <location>
        <begin position="23"/>
        <end position="78"/>
    </location>
</feature>
<dbReference type="Proteomes" id="UP000185511">
    <property type="component" value="Chromosome"/>
</dbReference>
<dbReference type="AlphaFoldDB" id="A0AAC9LB46"/>
<dbReference type="KEGG" id="acad:UA74_06780"/>
<evidence type="ECO:0000313" key="3">
    <source>
        <dbReference type="Proteomes" id="UP000185511"/>
    </source>
</evidence>
<dbReference type="EMBL" id="CP016076">
    <property type="protein sequence ID" value="APU13427.1"/>
    <property type="molecule type" value="Genomic_DNA"/>
</dbReference>
<organism evidence="2 3">
    <name type="scientific">Actinoalloteichus fjordicus</name>
    <dbReference type="NCBI Taxonomy" id="1612552"/>
    <lineage>
        <taxon>Bacteria</taxon>
        <taxon>Bacillati</taxon>
        <taxon>Actinomycetota</taxon>
        <taxon>Actinomycetes</taxon>
        <taxon>Pseudonocardiales</taxon>
        <taxon>Pseudonocardiaceae</taxon>
        <taxon>Actinoalloteichus</taxon>
    </lineage>
</organism>
<name>A0AAC9LB46_9PSEU</name>